<comment type="caution">
    <text evidence="4">The sequence shown here is derived from an EMBL/GenBank/DDBJ whole genome shotgun (WGS) entry which is preliminary data.</text>
</comment>
<dbReference type="Pfam" id="PF01408">
    <property type="entry name" value="GFO_IDH_MocA"/>
    <property type="match status" value="1"/>
</dbReference>
<evidence type="ECO:0000313" key="5">
    <source>
        <dbReference type="Proteomes" id="UP000622475"/>
    </source>
</evidence>
<dbReference type="Gene3D" id="3.30.360.10">
    <property type="entry name" value="Dihydrodipicolinate Reductase, domain 2"/>
    <property type="match status" value="1"/>
</dbReference>
<reference evidence="4" key="1">
    <citation type="submission" date="2020-10" db="EMBL/GenBank/DDBJ databases">
        <title>Mucilaginibacter mali sp. nov., isolated from rhizosphere soil of apple orchard.</title>
        <authorList>
            <person name="Lee J.-S."/>
            <person name="Kim H.S."/>
            <person name="Kim J.-S."/>
        </authorList>
    </citation>
    <scope>NUCLEOTIDE SEQUENCE</scope>
    <source>
        <strain evidence="4">KCTC 22746</strain>
    </source>
</reference>
<evidence type="ECO:0000313" key="4">
    <source>
        <dbReference type="EMBL" id="MBE9660496.1"/>
    </source>
</evidence>
<dbReference type="PANTHER" id="PTHR43377:SF1">
    <property type="entry name" value="BILIVERDIN REDUCTASE A"/>
    <property type="match status" value="1"/>
</dbReference>
<keyword evidence="5" id="KW-1185">Reference proteome</keyword>
<dbReference type="InterPro" id="IPR036291">
    <property type="entry name" value="NAD(P)-bd_dom_sf"/>
</dbReference>
<dbReference type="PANTHER" id="PTHR43377">
    <property type="entry name" value="BILIVERDIN REDUCTASE A"/>
    <property type="match status" value="1"/>
</dbReference>
<feature type="signal peptide" evidence="1">
    <location>
        <begin position="1"/>
        <end position="22"/>
    </location>
</feature>
<feature type="domain" description="Gfo/Idh/MocA-like oxidoreductase N-terminal" evidence="2">
    <location>
        <begin position="27"/>
        <end position="147"/>
    </location>
</feature>
<evidence type="ECO:0000259" key="3">
    <source>
        <dbReference type="Pfam" id="PF22725"/>
    </source>
</evidence>
<sequence length="360" mass="39586">MTTLKKRLLLLMLLCLVKAASAQSKLNVCVVGLDHDHIYNILNAYSKGQVNIIGIAEPNKILWSKYGTRFKLPDSVFFEDTKKMLAVRKPDVVLGYNAVAKHVDIVRACAPLGLPVMVEKPLAATLGQAKEIEALSKKHNTKVWVNFETTWYASNQAAYNTFAADSIGGIRKMVFHDGHEGPIEIGCSKEFTDWLTDPILNGAGALNDFGCYGADLATWFMKGQKPIAVTAVTRQYKPQVYPKVDDDATILVEYANATVLIEGSWNWPYSIKDMEIFGEKGYIHSLDGNNVVTQLRGKKAVTRKAPPLPAPINDPLVYLAAALQGKITADDQSSLAYNMVAMQILDAAKRSAQTGKRIVL</sequence>
<dbReference type="EMBL" id="JADFFL010000001">
    <property type="protein sequence ID" value="MBE9660496.1"/>
    <property type="molecule type" value="Genomic_DNA"/>
</dbReference>
<organism evidence="4 5">
    <name type="scientific">Mucilaginibacter myungsuensis</name>
    <dbReference type="NCBI Taxonomy" id="649104"/>
    <lineage>
        <taxon>Bacteria</taxon>
        <taxon>Pseudomonadati</taxon>
        <taxon>Bacteroidota</taxon>
        <taxon>Sphingobacteriia</taxon>
        <taxon>Sphingobacteriales</taxon>
        <taxon>Sphingobacteriaceae</taxon>
        <taxon>Mucilaginibacter</taxon>
    </lineage>
</organism>
<proteinExistence type="predicted"/>
<dbReference type="RefSeq" id="WP_194109695.1">
    <property type="nucleotide sequence ID" value="NZ_JADFFL010000001.1"/>
</dbReference>
<evidence type="ECO:0000256" key="1">
    <source>
        <dbReference type="SAM" id="SignalP"/>
    </source>
</evidence>
<dbReference type="Proteomes" id="UP000622475">
    <property type="component" value="Unassembled WGS sequence"/>
</dbReference>
<protein>
    <submittedName>
        <fullName evidence="4">Gfo/Idh/MocA family oxidoreductase</fullName>
    </submittedName>
</protein>
<keyword evidence="1" id="KW-0732">Signal</keyword>
<feature type="domain" description="GFO/IDH/MocA-like oxidoreductase" evidence="3">
    <location>
        <begin position="160"/>
        <end position="283"/>
    </location>
</feature>
<dbReference type="Pfam" id="PF22725">
    <property type="entry name" value="GFO_IDH_MocA_C3"/>
    <property type="match status" value="1"/>
</dbReference>
<dbReference type="GO" id="GO:0000166">
    <property type="term" value="F:nucleotide binding"/>
    <property type="evidence" value="ECO:0007669"/>
    <property type="project" value="InterPro"/>
</dbReference>
<name>A0A929KZG5_9SPHI</name>
<dbReference type="InterPro" id="IPR055170">
    <property type="entry name" value="GFO_IDH_MocA-like_dom"/>
</dbReference>
<dbReference type="InterPro" id="IPR051450">
    <property type="entry name" value="Gfo/Idh/MocA_Oxidoreductases"/>
</dbReference>
<dbReference type="InterPro" id="IPR000683">
    <property type="entry name" value="Gfo/Idh/MocA-like_OxRdtase_N"/>
</dbReference>
<gene>
    <name evidence="4" type="ORF">IRJ16_01235</name>
</gene>
<accession>A0A929KZG5</accession>
<dbReference type="Gene3D" id="3.40.50.720">
    <property type="entry name" value="NAD(P)-binding Rossmann-like Domain"/>
    <property type="match status" value="1"/>
</dbReference>
<dbReference type="SUPFAM" id="SSF55347">
    <property type="entry name" value="Glyceraldehyde-3-phosphate dehydrogenase-like, C-terminal domain"/>
    <property type="match status" value="1"/>
</dbReference>
<feature type="chain" id="PRO_5037664877" evidence="1">
    <location>
        <begin position="23"/>
        <end position="360"/>
    </location>
</feature>
<dbReference type="AlphaFoldDB" id="A0A929KZG5"/>
<evidence type="ECO:0000259" key="2">
    <source>
        <dbReference type="Pfam" id="PF01408"/>
    </source>
</evidence>
<dbReference type="SUPFAM" id="SSF51735">
    <property type="entry name" value="NAD(P)-binding Rossmann-fold domains"/>
    <property type="match status" value="1"/>
</dbReference>